<dbReference type="EMBL" id="CAJOAX010002748">
    <property type="protein sequence ID" value="CAF3816629.1"/>
    <property type="molecule type" value="Genomic_DNA"/>
</dbReference>
<feature type="non-terminal residue" evidence="1">
    <location>
        <position position="1"/>
    </location>
</feature>
<accession>A0A819CEF1</accession>
<proteinExistence type="predicted"/>
<organism evidence="1 2">
    <name type="scientific">Rotaria sordida</name>
    <dbReference type="NCBI Taxonomy" id="392033"/>
    <lineage>
        <taxon>Eukaryota</taxon>
        <taxon>Metazoa</taxon>
        <taxon>Spiralia</taxon>
        <taxon>Gnathifera</taxon>
        <taxon>Rotifera</taxon>
        <taxon>Eurotatoria</taxon>
        <taxon>Bdelloidea</taxon>
        <taxon>Philodinida</taxon>
        <taxon>Philodinidae</taxon>
        <taxon>Rotaria</taxon>
    </lineage>
</organism>
<evidence type="ECO:0000313" key="2">
    <source>
        <dbReference type="Proteomes" id="UP000663823"/>
    </source>
</evidence>
<comment type="caution">
    <text evidence="1">The sequence shown here is derived from an EMBL/GenBank/DDBJ whole genome shotgun (WGS) entry which is preliminary data.</text>
</comment>
<sequence length="35" mass="3907">SFSQAERDEVHNATRKMLKTVGILQPPQLPIVMGN</sequence>
<protein>
    <submittedName>
        <fullName evidence="1">Uncharacterized protein</fullName>
    </submittedName>
</protein>
<name>A0A819CEF1_9BILA</name>
<dbReference type="Proteomes" id="UP000663823">
    <property type="component" value="Unassembled WGS sequence"/>
</dbReference>
<dbReference type="AlphaFoldDB" id="A0A819CEF1"/>
<evidence type="ECO:0000313" key="1">
    <source>
        <dbReference type="EMBL" id="CAF3816629.1"/>
    </source>
</evidence>
<gene>
    <name evidence="1" type="ORF">OTI717_LOCUS19152</name>
</gene>
<reference evidence="1" key="1">
    <citation type="submission" date="2021-02" db="EMBL/GenBank/DDBJ databases">
        <authorList>
            <person name="Nowell W R."/>
        </authorList>
    </citation>
    <scope>NUCLEOTIDE SEQUENCE</scope>
</reference>